<dbReference type="OrthoDB" id="9808360at2"/>
<dbReference type="InterPro" id="IPR030489">
    <property type="entry name" value="TR_Rrf2-type_CS"/>
</dbReference>
<dbReference type="PROSITE" id="PS51197">
    <property type="entry name" value="HTH_RRF2_2"/>
    <property type="match status" value="1"/>
</dbReference>
<evidence type="ECO:0000313" key="2">
    <source>
        <dbReference type="Proteomes" id="UP000295341"/>
    </source>
</evidence>
<protein>
    <submittedName>
        <fullName evidence="1">BadM/Rrf2 family transcriptional regulator</fullName>
    </submittedName>
</protein>
<dbReference type="InterPro" id="IPR036388">
    <property type="entry name" value="WH-like_DNA-bd_sf"/>
</dbReference>
<dbReference type="SUPFAM" id="SSF46785">
    <property type="entry name" value="Winged helix' DNA-binding domain"/>
    <property type="match status" value="1"/>
</dbReference>
<dbReference type="GO" id="GO:0003700">
    <property type="term" value="F:DNA-binding transcription factor activity"/>
    <property type="evidence" value="ECO:0007669"/>
    <property type="project" value="TreeGrafter"/>
</dbReference>
<organism evidence="1 2">
    <name type="scientific">Panacagrimonas perspica</name>
    <dbReference type="NCBI Taxonomy" id="381431"/>
    <lineage>
        <taxon>Bacteria</taxon>
        <taxon>Pseudomonadati</taxon>
        <taxon>Pseudomonadota</taxon>
        <taxon>Gammaproteobacteria</taxon>
        <taxon>Nevskiales</taxon>
        <taxon>Nevskiaceae</taxon>
        <taxon>Panacagrimonas</taxon>
    </lineage>
</organism>
<keyword evidence="2" id="KW-1185">Reference proteome</keyword>
<dbReference type="Gene3D" id="1.10.10.10">
    <property type="entry name" value="Winged helix-like DNA-binding domain superfamily/Winged helix DNA-binding domain"/>
    <property type="match status" value="1"/>
</dbReference>
<dbReference type="InterPro" id="IPR036390">
    <property type="entry name" value="WH_DNA-bd_sf"/>
</dbReference>
<dbReference type="PANTHER" id="PTHR33221:SF13">
    <property type="entry name" value="TRANSCRIPTIONAL REGULATOR-RELATED"/>
    <property type="match status" value="1"/>
</dbReference>
<dbReference type="RefSeq" id="WP_133880669.1">
    <property type="nucleotide sequence ID" value="NZ_MWIN01000030.1"/>
</dbReference>
<reference evidence="1 2" key="1">
    <citation type="submission" date="2019-03" db="EMBL/GenBank/DDBJ databases">
        <title>Genomic Encyclopedia of Type Strains, Phase IV (KMG-IV): sequencing the most valuable type-strain genomes for metagenomic binning, comparative biology and taxonomic classification.</title>
        <authorList>
            <person name="Goeker M."/>
        </authorList>
    </citation>
    <scope>NUCLEOTIDE SEQUENCE [LARGE SCALE GENOMIC DNA]</scope>
    <source>
        <strain evidence="1 2">DSM 26377</strain>
    </source>
</reference>
<gene>
    <name evidence="1" type="ORF">DFR24_1534</name>
</gene>
<dbReference type="Pfam" id="PF02082">
    <property type="entry name" value="Rrf2"/>
    <property type="match status" value="1"/>
</dbReference>
<dbReference type="Proteomes" id="UP000295341">
    <property type="component" value="Unassembled WGS sequence"/>
</dbReference>
<dbReference type="EMBL" id="SOBT01000008">
    <property type="protein sequence ID" value="TDU32145.1"/>
    <property type="molecule type" value="Genomic_DNA"/>
</dbReference>
<accession>A0A4R7PDA2</accession>
<dbReference type="NCBIfam" id="TIGR00738">
    <property type="entry name" value="rrf2_super"/>
    <property type="match status" value="1"/>
</dbReference>
<dbReference type="InterPro" id="IPR000944">
    <property type="entry name" value="Tscrpt_reg_Rrf2"/>
</dbReference>
<dbReference type="GO" id="GO:0005829">
    <property type="term" value="C:cytosol"/>
    <property type="evidence" value="ECO:0007669"/>
    <property type="project" value="TreeGrafter"/>
</dbReference>
<evidence type="ECO:0000313" key="1">
    <source>
        <dbReference type="EMBL" id="TDU32145.1"/>
    </source>
</evidence>
<name>A0A4R7PDA2_9GAMM</name>
<proteinExistence type="predicted"/>
<dbReference type="PANTHER" id="PTHR33221">
    <property type="entry name" value="WINGED HELIX-TURN-HELIX TRANSCRIPTIONAL REGULATOR, RRF2 FAMILY"/>
    <property type="match status" value="1"/>
</dbReference>
<sequence>MAHLSSKVEYGLHCLLWLVEPREEPASSRDLAELQGISPTFVAKIFPKLEKARIVVAVGGVRGGYQLARPAGEISVLDVVDAIEGGKPLFECQEIRGRCAVFGDKPPSWSTNGVCAIHAVMIRAEQSMRAELARTSLQDIARTVGRKSPADFAHEVRGWLSGRAGARTEVRLASLGAPAAKRIAPRAIPRKRRTDT</sequence>
<dbReference type="PROSITE" id="PS01332">
    <property type="entry name" value="HTH_RRF2_1"/>
    <property type="match status" value="1"/>
</dbReference>
<dbReference type="AlphaFoldDB" id="A0A4R7PDA2"/>
<comment type="caution">
    <text evidence="1">The sequence shown here is derived from an EMBL/GenBank/DDBJ whole genome shotgun (WGS) entry which is preliminary data.</text>
</comment>